<dbReference type="Proteomes" id="UP000293296">
    <property type="component" value="Chromosome"/>
</dbReference>
<dbReference type="KEGG" id="dcb:C3Y92_07025"/>
<proteinExistence type="predicted"/>
<reference evidence="1 2" key="1">
    <citation type="submission" date="2018-02" db="EMBL/GenBank/DDBJ databases">
        <title>Genome sequence of Desulfovibrio carbinolicus DSM 3852.</title>
        <authorList>
            <person name="Wilbanks E."/>
            <person name="Skennerton C.T."/>
            <person name="Orphan V.J."/>
        </authorList>
    </citation>
    <scope>NUCLEOTIDE SEQUENCE [LARGE SCALE GENOMIC DNA]</scope>
    <source>
        <strain evidence="1 2">DSM 3852</strain>
    </source>
</reference>
<name>A0A4P6HK68_9BACT</name>
<evidence type="ECO:0000313" key="1">
    <source>
        <dbReference type="EMBL" id="QAZ66996.1"/>
    </source>
</evidence>
<accession>A0A4P6HK68</accession>
<sequence>MIGNPAFAIRAGSDTRKPFHRGGVMRRMFTRFMALAFALGVCLALPEVGQAQEETRKTTVYGMLRQTPQGGIELTSAQEPGVVYVPFDRGSIMNSLLDIKVRVTGVVREIVARNGITYKVLAVDEVTPMTAEYGATTIERGKAAGLPGTDLAEVHAYHDRTCYFYPRYAVVESLAGYSDGHVLKVSAHTAADSPDAVCELAQGRPLFEIPNGGDFAFAGLAGDTLFVTNGPADGLHGLMAVNLAAQKQTLDATVIPGATVASGSLAYGEKIESGRKPACAAGKTATRPMRLDLKTGKAAAAGKESCWP</sequence>
<dbReference type="AlphaFoldDB" id="A0A4P6HK68"/>
<organism evidence="1 2">
    <name type="scientific">Solidesulfovibrio carbinolicus</name>
    <dbReference type="NCBI Taxonomy" id="296842"/>
    <lineage>
        <taxon>Bacteria</taxon>
        <taxon>Pseudomonadati</taxon>
        <taxon>Thermodesulfobacteriota</taxon>
        <taxon>Desulfovibrionia</taxon>
        <taxon>Desulfovibrionales</taxon>
        <taxon>Desulfovibrionaceae</taxon>
        <taxon>Solidesulfovibrio</taxon>
    </lineage>
</organism>
<gene>
    <name evidence="1" type="ORF">C3Y92_07025</name>
</gene>
<dbReference type="OrthoDB" id="5445368at2"/>
<keyword evidence="2" id="KW-1185">Reference proteome</keyword>
<dbReference type="EMBL" id="CP026538">
    <property type="protein sequence ID" value="QAZ66996.1"/>
    <property type="molecule type" value="Genomic_DNA"/>
</dbReference>
<evidence type="ECO:0000313" key="2">
    <source>
        <dbReference type="Proteomes" id="UP000293296"/>
    </source>
</evidence>
<protein>
    <submittedName>
        <fullName evidence="1">Uncharacterized protein</fullName>
    </submittedName>
</protein>